<comment type="function">
    <text evidence="5 6">Structural component of flagellum, the bacterial motility apparatus. Part of the rod structure of flagellar basal body.</text>
</comment>
<reference evidence="9 10" key="1">
    <citation type="submission" date="2017-06" db="EMBL/GenBank/DDBJ databases">
        <title>Complete genome sequence of Nitrospirillum amazonense strain CBAmC, an endophytic nitrogen-fixing and plant growth-promoting bacterium, isolated from sugarcane.</title>
        <authorList>
            <person name="Schwab S."/>
            <person name="dos Santos Teixeira K.R."/>
            <person name="Simoes Araujo J.L."/>
            <person name="Soares Vidal M."/>
            <person name="Borges de Freitas H.R."/>
            <person name="Rivello Crivelaro A.L."/>
            <person name="Bueno de Camargo Nunes A."/>
            <person name="dos Santos C.M."/>
            <person name="Palmeira da Silva Rosa D."/>
            <person name="da Silva Padilha D."/>
            <person name="da Silva E."/>
            <person name="Araujo Terra L."/>
            <person name="Soares Mendes V."/>
            <person name="Farinelli L."/>
            <person name="Magalhaes Cruz L."/>
            <person name="Baldani J.I."/>
        </authorList>
    </citation>
    <scope>NUCLEOTIDE SEQUENCE [LARGE SCALE GENOMIC DNA]</scope>
    <source>
        <strain evidence="9 10">CBAmC</strain>
    </source>
</reference>
<dbReference type="Proteomes" id="UP000197153">
    <property type="component" value="Chromosome 1"/>
</dbReference>
<evidence type="ECO:0000256" key="5">
    <source>
        <dbReference type="ARBA" id="ARBA00024934"/>
    </source>
</evidence>
<keyword evidence="4 6" id="KW-0975">Bacterial flagellum</keyword>
<dbReference type="Pfam" id="PF00460">
    <property type="entry name" value="Flg_bb_rod"/>
    <property type="match status" value="1"/>
</dbReference>
<proteinExistence type="inferred from homology"/>
<accession>A0A248JPI7</accession>
<keyword evidence="9" id="KW-0282">Flagellum</keyword>
<protein>
    <recommendedName>
        <fullName evidence="3 6">Flagellar basal body rod protein FlgB</fullName>
    </recommendedName>
</protein>
<comment type="subcellular location">
    <subcellularLocation>
        <location evidence="1 6">Bacterial flagellum basal body</location>
    </subcellularLocation>
</comment>
<dbReference type="EMBL" id="CP022110">
    <property type="protein sequence ID" value="ASG20420.1"/>
    <property type="molecule type" value="Genomic_DNA"/>
</dbReference>
<dbReference type="AlphaFoldDB" id="A0A248JPI7"/>
<dbReference type="RefSeq" id="WP_004272112.1">
    <property type="nucleotide sequence ID" value="NZ_CP022110.1"/>
</dbReference>
<dbReference type="GO" id="GO:0071973">
    <property type="term" value="P:bacterial-type flagellum-dependent cell motility"/>
    <property type="evidence" value="ECO:0007669"/>
    <property type="project" value="InterPro"/>
</dbReference>
<keyword evidence="10" id="KW-1185">Reference proteome</keyword>
<feature type="region of interest" description="Disordered" evidence="7">
    <location>
        <begin position="65"/>
        <end position="92"/>
    </location>
</feature>
<evidence type="ECO:0000256" key="6">
    <source>
        <dbReference type="PIRNR" id="PIRNR002889"/>
    </source>
</evidence>
<dbReference type="InterPro" id="IPR001444">
    <property type="entry name" value="Flag_bb_rod_N"/>
</dbReference>
<dbReference type="GO" id="GO:0030694">
    <property type="term" value="C:bacterial-type flagellum basal body, rod"/>
    <property type="evidence" value="ECO:0007669"/>
    <property type="project" value="InterPro"/>
</dbReference>
<dbReference type="PIRSF" id="PIRSF002889">
    <property type="entry name" value="Rod_FlgB"/>
    <property type="match status" value="1"/>
</dbReference>
<comment type="subunit">
    <text evidence="6">The basal body constitutes a major portion of the flagellar organelle and consists of a number of rings mounted on a central rod.</text>
</comment>
<sequence>MDLNRLGIFKLMSDKMAWDNQRQEVLAQNVSNSDTPNYQAQDLVPFDFKHQLREAGHLDLVSTDPAHLSASSTGAGGFRSAKERTAYETSPTGNAVVLEDQMTKIGQNAIDFQALTNLYRKQIGMLKMALGKGSG</sequence>
<dbReference type="NCBIfam" id="TIGR01396">
    <property type="entry name" value="FlgB"/>
    <property type="match status" value="1"/>
</dbReference>
<keyword evidence="9" id="KW-0966">Cell projection</keyword>
<name>A0A248JPI7_9PROT</name>
<evidence type="ECO:0000256" key="7">
    <source>
        <dbReference type="SAM" id="MobiDB-lite"/>
    </source>
</evidence>
<evidence type="ECO:0000259" key="8">
    <source>
        <dbReference type="Pfam" id="PF00460"/>
    </source>
</evidence>
<comment type="similarity">
    <text evidence="2 6">Belongs to the flagella basal body rod proteins family.</text>
</comment>
<gene>
    <name evidence="9" type="primary">flgB</name>
    <name evidence="9" type="ORF">Y958_06045</name>
</gene>
<evidence type="ECO:0000256" key="1">
    <source>
        <dbReference type="ARBA" id="ARBA00004117"/>
    </source>
</evidence>
<evidence type="ECO:0000313" key="9">
    <source>
        <dbReference type="EMBL" id="ASG20420.1"/>
    </source>
</evidence>
<feature type="domain" description="Flagellar basal body rod protein N-terminal" evidence="8">
    <location>
        <begin position="21"/>
        <end position="39"/>
    </location>
</feature>
<evidence type="ECO:0000256" key="3">
    <source>
        <dbReference type="ARBA" id="ARBA00014376"/>
    </source>
</evidence>
<evidence type="ECO:0000256" key="4">
    <source>
        <dbReference type="ARBA" id="ARBA00023143"/>
    </source>
</evidence>
<organism evidence="9 10">
    <name type="scientific">Nitrospirillum viridazoti CBAmc</name>
    <dbReference type="NCBI Taxonomy" id="1441467"/>
    <lineage>
        <taxon>Bacteria</taxon>
        <taxon>Pseudomonadati</taxon>
        <taxon>Pseudomonadota</taxon>
        <taxon>Alphaproteobacteria</taxon>
        <taxon>Rhodospirillales</taxon>
        <taxon>Azospirillaceae</taxon>
        <taxon>Nitrospirillum</taxon>
        <taxon>Nitrospirillum viridazoti</taxon>
    </lineage>
</organism>
<dbReference type="KEGG" id="nao:Y958_06045"/>
<evidence type="ECO:0000313" key="10">
    <source>
        <dbReference type="Proteomes" id="UP000197153"/>
    </source>
</evidence>
<evidence type="ECO:0000256" key="2">
    <source>
        <dbReference type="ARBA" id="ARBA00009677"/>
    </source>
</evidence>
<dbReference type="InterPro" id="IPR006300">
    <property type="entry name" value="FlgB"/>
</dbReference>
<keyword evidence="9" id="KW-0969">Cilium</keyword>